<dbReference type="EMBL" id="GFXV01001084">
    <property type="protein sequence ID" value="MBW12889.1"/>
    <property type="molecule type" value="Transcribed_RNA"/>
</dbReference>
<evidence type="ECO:0000313" key="6">
    <source>
        <dbReference type="EMBL" id="MBW19592.1"/>
    </source>
</evidence>
<dbReference type="AlphaFoldDB" id="A0A2H8TFP2"/>
<dbReference type="SUPFAM" id="SSF117281">
    <property type="entry name" value="Kelch motif"/>
    <property type="match status" value="1"/>
</dbReference>
<dbReference type="Pfam" id="PF00651">
    <property type="entry name" value="BTB"/>
    <property type="match status" value="1"/>
</dbReference>
<dbReference type="SUPFAM" id="SSF54695">
    <property type="entry name" value="POZ domain"/>
    <property type="match status" value="1"/>
</dbReference>
<protein>
    <submittedName>
        <fullName evidence="5">Kelch-like protein 3</fullName>
    </submittedName>
</protein>
<name>A0A2H8TFP2_9HEMI</name>
<dbReference type="Pfam" id="PF07707">
    <property type="entry name" value="BACK"/>
    <property type="match status" value="1"/>
</dbReference>
<evidence type="ECO:0000256" key="2">
    <source>
        <dbReference type="ARBA" id="ARBA00022737"/>
    </source>
</evidence>
<evidence type="ECO:0000313" key="5">
    <source>
        <dbReference type="EMBL" id="MBW12889.1"/>
    </source>
</evidence>
<gene>
    <name evidence="5" type="primary">KLHL3_0</name>
    <name evidence="6" type="synonym">KLHL3_1</name>
</gene>
<sequence>MMNNMEEMESDDQSVKIYFDNDVDVELNKSYLIEHSAYFQAMFSGYFVESQTGHKIHIKDISHTGFMNVLNCLENKEVVFESLEDLLLTLEVSQLLQFSFIYLQAAKIIEEKYLFTIYAIDVLPEVSKLGLQNIFDKARAFVLYNFRKILKKNKVGFLSLNEGDLQSLLNSNSLNVGNEKDVFDLIIDWCLTNNNYNIEYELVVSCVHFNQMTKKQLICCISMTKNLNLQNVIKPYIDFAKDEDEYIVSNVIRPFRCIPFGLCAVKNEDDGQSFIYRWDWTSMQFIKFIRLDPLPLDTTGYHVFAKDLDIYVLAGEIAFGRGTWNKEGWKYNLLTEKWKRLQNFYPTNRRHGVGCFCGNDLYLIGGVTKHRLPNQIIEHYRYSRSRDTLVLVGNNECPYFRQRSNRKMFTSLEHNGTLALITKDKEPKWYDLNIVSPNRGGYKWNRRLIDLNDEVVICATSFNSMVYLLAYDENRIISLHTFCPMYEYTEKLKSFNILFDEATTMCALNHDKAMVFKNDTLECYSFYNDFFIEYKIQLNSFHSDYLFSVPIYLNKRF</sequence>
<dbReference type="PANTHER" id="PTHR24412:SF489">
    <property type="entry name" value="RING FINGER DOMAIN AND KELCH REPEAT-CONTAINING PROTEIN DDB_G0271372"/>
    <property type="match status" value="1"/>
</dbReference>
<keyword evidence="3" id="KW-0009">Actin-binding</keyword>
<keyword evidence="1" id="KW-0880">Kelch repeat</keyword>
<dbReference type="OrthoDB" id="10027872at2759"/>
<dbReference type="EMBL" id="GFXV01007787">
    <property type="protein sequence ID" value="MBW19592.1"/>
    <property type="molecule type" value="Transcribed_RNA"/>
</dbReference>
<feature type="domain" description="BTB" evidence="4">
    <location>
        <begin position="13"/>
        <end position="82"/>
    </location>
</feature>
<dbReference type="SMART" id="SM00875">
    <property type="entry name" value="BACK"/>
    <property type="match status" value="1"/>
</dbReference>
<dbReference type="InterPro" id="IPR000210">
    <property type="entry name" value="BTB/POZ_dom"/>
</dbReference>
<accession>A0A2H8TFP2</accession>
<reference evidence="5" key="1">
    <citation type="submission" date="2017-10" db="EMBL/GenBank/DDBJ databases">
        <title>Transcriptome Assembly of Sugarcane Aphid Adults.</title>
        <authorList>
            <person name="Scully E.D."/>
            <person name="Palmer N.A."/>
            <person name="Geib S.M."/>
            <person name="Sarath G."/>
            <person name="Sattler S.E."/>
        </authorList>
    </citation>
    <scope>NUCLEOTIDE SEQUENCE</scope>
    <source>
        <tissue evidence="5">Whole body</tissue>
    </source>
</reference>
<evidence type="ECO:0000256" key="1">
    <source>
        <dbReference type="ARBA" id="ARBA00022441"/>
    </source>
</evidence>
<dbReference type="Gene3D" id="3.30.710.10">
    <property type="entry name" value="Potassium Channel Kv1.1, Chain A"/>
    <property type="match status" value="1"/>
</dbReference>
<dbReference type="Gene3D" id="2.120.10.80">
    <property type="entry name" value="Kelch-type beta propeller"/>
    <property type="match status" value="1"/>
</dbReference>
<dbReference type="Gene3D" id="1.25.40.420">
    <property type="match status" value="1"/>
</dbReference>
<evidence type="ECO:0000259" key="4">
    <source>
        <dbReference type="PROSITE" id="PS50097"/>
    </source>
</evidence>
<organism evidence="5">
    <name type="scientific">Melanaphis sacchari</name>
    <dbReference type="NCBI Taxonomy" id="742174"/>
    <lineage>
        <taxon>Eukaryota</taxon>
        <taxon>Metazoa</taxon>
        <taxon>Ecdysozoa</taxon>
        <taxon>Arthropoda</taxon>
        <taxon>Hexapoda</taxon>
        <taxon>Insecta</taxon>
        <taxon>Pterygota</taxon>
        <taxon>Neoptera</taxon>
        <taxon>Paraneoptera</taxon>
        <taxon>Hemiptera</taxon>
        <taxon>Sternorrhyncha</taxon>
        <taxon>Aphidomorpha</taxon>
        <taxon>Aphidoidea</taxon>
        <taxon>Aphididae</taxon>
        <taxon>Aphidini</taxon>
        <taxon>Melanaphis</taxon>
    </lineage>
</organism>
<dbReference type="SMART" id="SM00225">
    <property type="entry name" value="BTB"/>
    <property type="match status" value="1"/>
</dbReference>
<dbReference type="InterPro" id="IPR015915">
    <property type="entry name" value="Kelch-typ_b-propeller"/>
</dbReference>
<dbReference type="PANTHER" id="PTHR24412">
    <property type="entry name" value="KELCH PROTEIN"/>
    <property type="match status" value="1"/>
</dbReference>
<keyword evidence="2" id="KW-0677">Repeat</keyword>
<dbReference type="InterPro" id="IPR011705">
    <property type="entry name" value="BACK"/>
</dbReference>
<dbReference type="PROSITE" id="PS50097">
    <property type="entry name" value="BTB"/>
    <property type="match status" value="1"/>
</dbReference>
<evidence type="ECO:0000256" key="3">
    <source>
        <dbReference type="ARBA" id="ARBA00023203"/>
    </source>
</evidence>
<dbReference type="InterPro" id="IPR011333">
    <property type="entry name" value="SKP1/BTB/POZ_sf"/>
</dbReference>
<proteinExistence type="predicted"/>